<dbReference type="AlphaFoldDB" id="A0AAE0KNZ5"/>
<name>A0AAE0KNZ5_9CHLO</name>
<protein>
    <submittedName>
        <fullName evidence="1">Uncharacterized protein</fullName>
    </submittedName>
</protein>
<evidence type="ECO:0000313" key="2">
    <source>
        <dbReference type="Proteomes" id="UP001190700"/>
    </source>
</evidence>
<reference evidence="1 2" key="1">
    <citation type="journal article" date="2015" name="Genome Biol. Evol.">
        <title>Comparative Genomics of a Bacterivorous Green Alga Reveals Evolutionary Causalities and Consequences of Phago-Mixotrophic Mode of Nutrition.</title>
        <authorList>
            <person name="Burns J.A."/>
            <person name="Paasch A."/>
            <person name="Narechania A."/>
            <person name="Kim E."/>
        </authorList>
    </citation>
    <scope>NUCLEOTIDE SEQUENCE [LARGE SCALE GENOMIC DNA]</scope>
    <source>
        <strain evidence="1 2">PLY_AMNH</strain>
    </source>
</reference>
<organism evidence="1 2">
    <name type="scientific">Cymbomonas tetramitiformis</name>
    <dbReference type="NCBI Taxonomy" id="36881"/>
    <lineage>
        <taxon>Eukaryota</taxon>
        <taxon>Viridiplantae</taxon>
        <taxon>Chlorophyta</taxon>
        <taxon>Pyramimonadophyceae</taxon>
        <taxon>Pyramimonadales</taxon>
        <taxon>Pyramimonadaceae</taxon>
        <taxon>Cymbomonas</taxon>
    </lineage>
</organism>
<sequence>MSENDQDGLQYELGKIKSDWETAKCVASGTYRRTIQPTDSDDAVRTVFFLKEKYDVICSHDKLKFVDTEKLLDHLKHKVFFAGNSPNSALTSCIEVQLALDIIATMRYDNEHEVVDIVKHFILDQYETVSGK</sequence>
<gene>
    <name evidence="1" type="ORF">CYMTET_35642</name>
</gene>
<dbReference type="EMBL" id="LGRX02022860">
    <property type="protein sequence ID" value="KAK3255169.1"/>
    <property type="molecule type" value="Genomic_DNA"/>
</dbReference>
<comment type="caution">
    <text evidence="1">The sequence shown here is derived from an EMBL/GenBank/DDBJ whole genome shotgun (WGS) entry which is preliminary data.</text>
</comment>
<evidence type="ECO:0000313" key="1">
    <source>
        <dbReference type="EMBL" id="KAK3255169.1"/>
    </source>
</evidence>
<keyword evidence="2" id="KW-1185">Reference proteome</keyword>
<proteinExistence type="predicted"/>
<accession>A0AAE0KNZ5</accession>
<dbReference type="Proteomes" id="UP001190700">
    <property type="component" value="Unassembled WGS sequence"/>
</dbReference>